<evidence type="ECO:0000313" key="1">
    <source>
        <dbReference type="EMBL" id="KAJ8635311.1"/>
    </source>
</evidence>
<organism evidence="1 2">
    <name type="scientific">Persea americana</name>
    <name type="common">Avocado</name>
    <dbReference type="NCBI Taxonomy" id="3435"/>
    <lineage>
        <taxon>Eukaryota</taxon>
        <taxon>Viridiplantae</taxon>
        <taxon>Streptophyta</taxon>
        <taxon>Embryophyta</taxon>
        <taxon>Tracheophyta</taxon>
        <taxon>Spermatophyta</taxon>
        <taxon>Magnoliopsida</taxon>
        <taxon>Magnoliidae</taxon>
        <taxon>Laurales</taxon>
        <taxon>Lauraceae</taxon>
        <taxon>Persea</taxon>
    </lineage>
</organism>
<dbReference type="Proteomes" id="UP001234297">
    <property type="component" value="Chromosome 3"/>
</dbReference>
<sequence length="692" mass="78201">MQKSAPPAVFHIFKFLDSINSKKFFTSFRPSLTSIISKHIRDEKLDEARRVFEKIPCPDIYQCTMMITGYSRLNRIDEALQLFDAMPVRDVVSWNSMIKGCLSCGNLDLARKLFDEMPERNVISWTTIIDGFAQSGRVEIAEDLFRKMNWRDTAAWNSMIFGYCSNGRIEDARNLFEKMPSPNVISWTTMIGGLDQHGESDKALALFRQMRVSGVEPTSSTYACALTACANICALEQGVQLHAHLVKLGNDADAFVSTSLITLYANCREIEDSRKFFNENVRRNVAEWTALLTGYGLNCKHEDALELFYNMVKAGIKPNQSTFTSALNSCCGLEALDRGKQIHTKTIKRGLDLDVFVGNSLIVMYSKCGNMNDGMAVFDKISNRNLVSWNSVIVGCAQHGYGLRALEFFDQMTRAKVHPDEITFVGLLTACSHCRMLEKGRHFFELLSQDPSIEVKLEHYACMVDILGRLGNLEEAQEFIENMPVKANSMVWLALLSACRVHSNVELAERAARRVFDIEPHSSAVYILLSNIYASCERWNDVSQIRKIMKDRGIVKMPGCSWITLKGLKHEFLSGDRSHPMSKEIYAKLDALTGKLKEVGYVSDKRLALHDVEDEQKEVMLSHHSERLAIAFGLLCTVEGSTITVMKNLRVCGDCHCAIKLITKVVGREIIVRDSSRFHHFRNGACSCRDYW</sequence>
<protein>
    <submittedName>
        <fullName evidence="1">Uncharacterized protein</fullName>
    </submittedName>
</protein>
<evidence type="ECO:0000313" key="2">
    <source>
        <dbReference type="Proteomes" id="UP001234297"/>
    </source>
</evidence>
<proteinExistence type="predicted"/>
<comment type="caution">
    <text evidence="1">The sequence shown here is derived from an EMBL/GenBank/DDBJ whole genome shotgun (WGS) entry which is preliminary data.</text>
</comment>
<reference evidence="1 2" key="1">
    <citation type="journal article" date="2022" name="Hortic Res">
        <title>A haplotype resolved chromosomal level avocado genome allows analysis of novel avocado genes.</title>
        <authorList>
            <person name="Nath O."/>
            <person name="Fletcher S.J."/>
            <person name="Hayward A."/>
            <person name="Shaw L.M."/>
            <person name="Masouleh A.K."/>
            <person name="Furtado A."/>
            <person name="Henry R.J."/>
            <person name="Mitter N."/>
        </authorList>
    </citation>
    <scope>NUCLEOTIDE SEQUENCE [LARGE SCALE GENOMIC DNA]</scope>
    <source>
        <strain evidence="2">cv. Hass</strain>
    </source>
</reference>
<accession>A0ACC2LPH3</accession>
<keyword evidence="2" id="KW-1185">Reference proteome</keyword>
<dbReference type="EMBL" id="CM056811">
    <property type="protein sequence ID" value="KAJ8635311.1"/>
    <property type="molecule type" value="Genomic_DNA"/>
</dbReference>
<gene>
    <name evidence="1" type="ORF">MRB53_009578</name>
</gene>
<name>A0ACC2LPH3_PERAE</name>